<dbReference type="AlphaFoldDB" id="A0AAW9RA81"/>
<gene>
    <name evidence="3" type="ORF">V3330_01705</name>
</gene>
<dbReference type="Gene3D" id="2.60.40.10">
    <property type="entry name" value="Immunoglobulins"/>
    <property type="match status" value="1"/>
</dbReference>
<dbReference type="RefSeq" id="WP_354693646.1">
    <property type="nucleotide sequence ID" value="NZ_JAZHOG010000001.1"/>
</dbReference>
<organism evidence="3 4">
    <name type="scientific">Elongatibacter sediminis</name>
    <dbReference type="NCBI Taxonomy" id="3119006"/>
    <lineage>
        <taxon>Bacteria</taxon>
        <taxon>Pseudomonadati</taxon>
        <taxon>Pseudomonadota</taxon>
        <taxon>Gammaproteobacteria</taxon>
        <taxon>Chromatiales</taxon>
        <taxon>Wenzhouxiangellaceae</taxon>
        <taxon>Elongatibacter</taxon>
    </lineage>
</organism>
<feature type="signal peptide" evidence="2">
    <location>
        <begin position="1"/>
        <end position="43"/>
    </location>
</feature>
<feature type="region of interest" description="Disordered" evidence="1">
    <location>
        <begin position="405"/>
        <end position="441"/>
    </location>
</feature>
<dbReference type="InterPro" id="IPR013783">
    <property type="entry name" value="Ig-like_fold"/>
</dbReference>
<protein>
    <submittedName>
        <fullName evidence="3">Uncharacterized protein</fullName>
    </submittedName>
</protein>
<dbReference type="Proteomes" id="UP001359886">
    <property type="component" value="Unassembled WGS sequence"/>
</dbReference>
<evidence type="ECO:0000313" key="4">
    <source>
        <dbReference type="Proteomes" id="UP001359886"/>
    </source>
</evidence>
<name>A0AAW9RA81_9GAMM</name>
<keyword evidence="4" id="KW-1185">Reference proteome</keyword>
<accession>A0AAW9RA81</accession>
<proteinExistence type="predicted"/>
<reference evidence="3 4" key="1">
    <citation type="submission" date="2024-02" db="EMBL/GenBank/DDBJ databases">
        <title>A novel Wenzhouxiangellaceae bacterium, isolated from coastal sediments.</title>
        <authorList>
            <person name="Du Z.-J."/>
            <person name="Ye Y.-Q."/>
            <person name="Zhang X.-Y."/>
        </authorList>
    </citation>
    <scope>NUCLEOTIDE SEQUENCE [LARGE SCALE GENOMIC DNA]</scope>
    <source>
        <strain evidence="3 4">CH-27</strain>
    </source>
</reference>
<sequence length="995" mass="104224">MIISGIKEASGFTARFANTRRGAFAALLAVLALPWLFAPTAQAQGAIDPTVLSGSWFDPARSGEGFEFQVLENGGFLIIWYTYPGAGDPVSAEQSFVLGVGTLNGTTATVDEAIRTEGPVFGPNYDTNDVVEKTWGSFTVEFIDEDTARVDYDGFDGQGSFEVSRLSRLATPEQAGSLPAGLSAAWFDPQTSGQGWFVEILSATRALVYWFTYDALGNQAWNLGIGDIIGNAILVREALAGTGTGFGAQFDAADVSLDPFGAYSIEFSDCDTGQVTWYTPQGDLRGIWPIQRLSRLQGLPCSGPDLLPADAAVTLMSNPTDPVLARIQHPDGSRMDLFGSRTASGLPHVLSGGLITRGTDAWRLWLDDGLNGSEVRDLSGSTHVIGRNADGGTEVTAVDPLRSASAARWSPDPGGNPSATASPKHRNSPTGNDDAGSVPQATAGTTAAAGVDFCAGPAAGAQVDFVLGDSGSATSNPAQPDFDLAGALIVPATRTAAGQFDASMPEASAALQPGELAAACNALGDAAADACSTISALGDDDLRGVCADLAASGDGDSAQRIEAFNRCEAAYLEQLAFCRAWSDLDANTCAAAGSQNREPDPALPDLYAQTRTRFVAGTTVPGPMPLGDPGSHVDFGAIDSNGTGLAGLTASPSGLNAGESYDLELHVPCLDPNQIVQLQRPGESAKSCSVDTDHLCRFSLETTQDMTEDHYQISGPGGLEFAHRRSLRSESAPPLPATELVSPEADALLPNRCESDAVTWTFEWNTVDGAASYSLEVGNDGAWSGDDAWLYTGIEPLRSSDPTVVFDIELDGPIAASQTADWTWRVWAIDAQGQASAPPDAERAFSVEMCPVSYFGTYAGDLNADGDITIPQDNNSTCTASTTMDLTAEALISDGGDSWIAFQGSQETVASNPDPSIPPEDCEDNSGVYPVDRFEIPLTVNGTQVEGLGEDDNFEVIVEGTLSEDGLEITFTLDPLFPFVSGKIRSDPTLLPPAD</sequence>
<evidence type="ECO:0000313" key="3">
    <source>
        <dbReference type="EMBL" id="MEJ8566326.1"/>
    </source>
</evidence>
<dbReference type="EMBL" id="JAZHOG010000001">
    <property type="protein sequence ID" value="MEJ8566326.1"/>
    <property type="molecule type" value="Genomic_DNA"/>
</dbReference>
<keyword evidence="2" id="KW-0732">Signal</keyword>
<comment type="caution">
    <text evidence="3">The sequence shown here is derived from an EMBL/GenBank/DDBJ whole genome shotgun (WGS) entry which is preliminary data.</text>
</comment>
<evidence type="ECO:0000256" key="2">
    <source>
        <dbReference type="SAM" id="SignalP"/>
    </source>
</evidence>
<feature type="chain" id="PRO_5043768421" evidence="2">
    <location>
        <begin position="44"/>
        <end position="995"/>
    </location>
</feature>
<evidence type="ECO:0000256" key="1">
    <source>
        <dbReference type="SAM" id="MobiDB-lite"/>
    </source>
</evidence>